<accession>A0ABP1R4Q4</accession>
<dbReference type="EMBL" id="CAXLJM020000061">
    <property type="protein sequence ID" value="CAL8119724.1"/>
    <property type="molecule type" value="Genomic_DNA"/>
</dbReference>
<evidence type="ECO:0000313" key="3">
    <source>
        <dbReference type="Proteomes" id="UP001642540"/>
    </source>
</evidence>
<gene>
    <name evidence="2" type="ORF">ODALV1_LOCUS18690</name>
</gene>
<organism evidence="2 3">
    <name type="scientific">Orchesella dallaii</name>
    <dbReference type="NCBI Taxonomy" id="48710"/>
    <lineage>
        <taxon>Eukaryota</taxon>
        <taxon>Metazoa</taxon>
        <taxon>Ecdysozoa</taxon>
        <taxon>Arthropoda</taxon>
        <taxon>Hexapoda</taxon>
        <taxon>Collembola</taxon>
        <taxon>Entomobryomorpha</taxon>
        <taxon>Entomobryoidea</taxon>
        <taxon>Orchesellidae</taxon>
        <taxon>Orchesellinae</taxon>
        <taxon>Orchesella</taxon>
    </lineage>
</organism>
<sequence>MMNLGREIRLPIDNRLESVKHDDISFASRLEYQTELVTKLQSIYALAKSSIDKAHKQQAKHYDKRHKKFIVKEGDLVLLKTHFLSDKSKGFAKKLAFRYEGPYRINKIRGKVHFELTTVDGEKSVGIHNAKNLRRYFDKPSDVLDEKQDTDDANNYSNVDDNDETQSVSSEMLHSMQARYRALLEA</sequence>
<reference evidence="2 3" key="1">
    <citation type="submission" date="2024-08" db="EMBL/GenBank/DDBJ databases">
        <authorList>
            <person name="Cucini C."/>
            <person name="Frati F."/>
        </authorList>
    </citation>
    <scope>NUCLEOTIDE SEQUENCE [LARGE SCALE GENOMIC DNA]</scope>
</reference>
<comment type="caution">
    <text evidence="2">The sequence shown here is derived from an EMBL/GenBank/DDBJ whole genome shotgun (WGS) entry which is preliminary data.</text>
</comment>
<proteinExistence type="predicted"/>
<name>A0ABP1R4Q4_9HEXA</name>
<keyword evidence="3" id="KW-1185">Reference proteome</keyword>
<evidence type="ECO:0000256" key="1">
    <source>
        <dbReference type="SAM" id="MobiDB-lite"/>
    </source>
</evidence>
<feature type="region of interest" description="Disordered" evidence="1">
    <location>
        <begin position="144"/>
        <end position="168"/>
    </location>
</feature>
<feature type="compositionally biased region" description="Polar residues" evidence="1">
    <location>
        <begin position="153"/>
        <end position="168"/>
    </location>
</feature>
<protein>
    <submittedName>
        <fullName evidence="2">Uncharacterized protein</fullName>
    </submittedName>
</protein>
<dbReference type="Proteomes" id="UP001642540">
    <property type="component" value="Unassembled WGS sequence"/>
</dbReference>
<evidence type="ECO:0000313" key="2">
    <source>
        <dbReference type="EMBL" id="CAL8119724.1"/>
    </source>
</evidence>